<evidence type="ECO:0000256" key="5">
    <source>
        <dbReference type="SAM" id="Phobius"/>
    </source>
</evidence>
<feature type="compositionally biased region" description="Basic and acidic residues" evidence="4">
    <location>
        <begin position="951"/>
        <end position="963"/>
    </location>
</feature>
<keyword evidence="5" id="KW-0472">Membrane</keyword>
<evidence type="ECO:0000256" key="1">
    <source>
        <dbReference type="ARBA" id="ARBA00022741"/>
    </source>
</evidence>
<keyword evidence="5" id="KW-1133">Transmembrane helix</keyword>
<protein>
    <submittedName>
        <fullName evidence="7">S-DNA-T family DNA segregation ATPase FtsK/SpoIIIE</fullName>
    </submittedName>
</protein>
<feature type="transmembrane region" description="Helical" evidence="5">
    <location>
        <begin position="35"/>
        <end position="55"/>
    </location>
</feature>
<dbReference type="PANTHER" id="PTHR22683:SF1">
    <property type="entry name" value="TYPE VII SECRETION SYSTEM PROTEIN ESSC"/>
    <property type="match status" value="1"/>
</dbReference>
<evidence type="ECO:0000256" key="4">
    <source>
        <dbReference type="SAM" id="MobiDB-lite"/>
    </source>
</evidence>
<proteinExistence type="predicted"/>
<dbReference type="CDD" id="cd01127">
    <property type="entry name" value="TrwB_TraG_TraD_VirD4"/>
    <property type="match status" value="1"/>
</dbReference>
<dbReference type="Proteomes" id="UP000545286">
    <property type="component" value="Unassembled WGS sequence"/>
</dbReference>
<accession>A0A7W4ULX1</accession>
<dbReference type="GO" id="GO:0005524">
    <property type="term" value="F:ATP binding"/>
    <property type="evidence" value="ECO:0007669"/>
    <property type="project" value="UniProtKB-UniRule"/>
</dbReference>
<evidence type="ECO:0000259" key="6">
    <source>
        <dbReference type="PROSITE" id="PS50901"/>
    </source>
</evidence>
<dbReference type="InterPro" id="IPR002543">
    <property type="entry name" value="FtsK_dom"/>
</dbReference>
<reference evidence="7 8" key="1">
    <citation type="submission" date="2020-08" db="EMBL/GenBank/DDBJ databases">
        <title>Sequencing the genomes of 1000 actinobacteria strains.</title>
        <authorList>
            <person name="Klenk H.-P."/>
        </authorList>
    </citation>
    <scope>NUCLEOTIDE SEQUENCE [LARGE SCALE GENOMIC DNA]</scope>
    <source>
        <strain evidence="7 8">DSM 20419</strain>
    </source>
</reference>
<dbReference type="RefSeq" id="WP_183623343.1">
    <property type="nucleotide sequence ID" value="NZ_JACHWJ010000001.1"/>
</dbReference>
<evidence type="ECO:0000256" key="3">
    <source>
        <dbReference type="PROSITE-ProRule" id="PRU00289"/>
    </source>
</evidence>
<dbReference type="Pfam" id="PF01580">
    <property type="entry name" value="FtsK_SpoIIIE"/>
    <property type="match status" value="1"/>
</dbReference>
<evidence type="ECO:0000313" key="7">
    <source>
        <dbReference type="EMBL" id="MBB2956880.1"/>
    </source>
</evidence>
<dbReference type="Gene3D" id="3.40.50.300">
    <property type="entry name" value="P-loop containing nucleotide triphosphate hydrolases"/>
    <property type="match status" value="2"/>
</dbReference>
<feature type="region of interest" description="Disordered" evidence="4">
    <location>
        <begin position="951"/>
        <end position="979"/>
    </location>
</feature>
<keyword evidence="2 3" id="KW-0067">ATP-binding</keyword>
<keyword evidence="5" id="KW-0812">Transmembrane</keyword>
<feature type="domain" description="FtsK" evidence="6">
    <location>
        <begin position="361"/>
        <end position="543"/>
    </location>
</feature>
<dbReference type="SUPFAM" id="SSF52540">
    <property type="entry name" value="P-loop containing nucleoside triphosphate hydrolases"/>
    <property type="match status" value="2"/>
</dbReference>
<keyword evidence="8" id="KW-1185">Reference proteome</keyword>
<dbReference type="InterPro" id="IPR050206">
    <property type="entry name" value="FtsK/SpoIIIE/SftA"/>
</dbReference>
<dbReference type="EMBL" id="JACHWJ010000001">
    <property type="protein sequence ID" value="MBB2956880.1"/>
    <property type="molecule type" value="Genomic_DNA"/>
</dbReference>
<evidence type="ECO:0000256" key="2">
    <source>
        <dbReference type="ARBA" id="ARBA00022840"/>
    </source>
</evidence>
<feature type="transmembrane region" description="Helical" evidence="5">
    <location>
        <begin position="60"/>
        <end position="77"/>
    </location>
</feature>
<gene>
    <name evidence="7" type="ORF">FHX72_000992</name>
</gene>
<dbReference type="GO" id="GO:0003677">
    <property type="term" value="F:DNA binding"/>
    <property type="evidence" value="ECO:0007669"/>
    <property type="project" value="InterPro"/>
</dbReference>
<sequence>MTAESSAGPGSASLRFELNDGELHLPAPLAEPRAVPFPVVMAVAPVVVSIALWLLLGSPAMLAFAVLGPALAVANYVEARRQVRAEQARALASFDRELHTCVRQAAQLAREDLVALHRSAPGARALVAGERELSAVSVSLGFGSVRARIQVRGELRDLPPSARRELENHFTHREAPVLPDAARVAVSGPHQLVLAAGRALLLQGHGSAPVPGIARGELASLLARELAVLGMPWSWIDAASGSETGPRELLLDLRGAGAPVSRAESSALPAPVVRLQLEDTSSARVELSGGQRLTLRPAFVTAEEMRACSLAWLDAAGTSPPSDTTHGQSLFDGATVQAEAAVGQAARGPSSLHAVLGTSGGAPFGIDLVRAGPHAVIGGTTGSGKSELLMTWVLAMTEARSTREVQILCFDFKGGATFDPIASLPHCVGIVTDLDASEARRAAISLGAEVRERELALRAAGVADIGQLPGLPRLVILVDEYQALVDAGADLQELFADISARGRSLGMHLVLCAQQPAVAVRGATLANCGVRVCLRVISDADSTALLGSASAARLPAASPGRALVAAGDRITEVQVEQRERRTIARLTEAAVEREAHLGYASPGRPWLPALPPQIKLAELASDGTGVAFGVLDDTLARRQSPARLDTALGALVVIGGPRTGKSACLAVLVEAARAAVSLVARRVVVLDSDVESAWDQLFADDLTAQPGLLVIDDIDVLLAGIEEPHRTAVVEKLERLVRHSASASPALVFSLSRVTGGTAPLVSATAQTLRLVGGDRAGFVMAGGEARDHRADAPPGRAVWRGLECQVARATEELRRMGSGLVAFPDLPAPSPADDRNELGNELLVVARQRAALRRVLEGRGFECIELADWRAEGSSLSGVRAGEKPHSARPRAVIGDPEGWQSQFGALSRLSTEHHVLLSGVTPGEHRAFFRGDPLPPLTTDSSRSAVLRDTEGRMVRIRWSDPEPGTPEPGTPESGTV</sequence>
<dbReference type="PROSITE" id="PS50901">
    <property type="entry name" value="FTSK"/>
    <property type="match status" value="1"/>
</dbReference>
<feature type="binding site" evidence="3">
    <location>
        <begin position="379"/>
        <end position="386"/>
    </location>
    <ligand>
        <name>ATP</name>
        <dbReference type="ChEBI" id="CHEBI:30616"/>
    </ligand>
</feature>
<keyword evidence="1 3" id="KW-0547">Nucleotide-binding</keyword>
<dbReference type="PANTHER" id="PTHR22683">
    <property type="entry name" value="SPORULATION PROTEIN RELATED"/>
    <property type="match status" value="1"/>
</dbReference>
<comment type="caution">
    <text evidence="7">The sequence shown here is derived from an EMBL/GenBank/DDBJ whole genome shotgun (WGS) entry which is preliminary data.</text>
</comment>
<dbReference type="InterPro" id="IPR027417">
    <property type="entry name" value="P-loop_NTPase"/>
</dbReference>
<organism evidence="7 8">
    <name type="scientific">Pseudoclavibacter helvolus</name>
    <dbReference type="NCBI Taxonomy" id="255205"/>
    <lineage>
        <taxon>Bacteria</taxon>
        <taxon>Bacillati</taxon>
        <taxon>Actinomycetota</taxon>
        <taxon>Actinomycetes</taxon>
        <taxon>Micrococcales</taxon>
        <taxon>Microbacteriaceae</taxon>
        <taxon>Pseudoclavibacter</taxon>
    </lineage>
</organism>
<evidence type="ECO:0000313" key="8">
    <source>
        <dbReference type="Proteomes" id="UP000545286"/>
    </source>
</evidence>
<dbReference type="AlphaFoldDB" id="A0A7W4ULX1"/>
<name>A0A7W4ULX1_9MICO</name>